<dbReference type="GO" id="GO:0003677">
    <property type="term" value="F:DNA binding"/>
    <property type="evidence" value="ECO:0007669"/>
    <property type="project" value="InterPro"/>
</dbReference>
<dbReference type="RefSeq" id="WP_175044927.1">
    <property type="nucleotide sequence ID" value="NZ_CABVQI010000011.1"/>
</dbReference>
<dbReference type="Pfam" id="PF12728">
    <property type="entry name" value="HTH_17"/>
    <property type="match status" value="1"/>
</dbReference>
<dbReference type="InterPro" id="IPR010093">
    <property type="entry name" value="SinI_DNA-bd"/>
</dbReference>
<accession>A0A6P2WQY3</accession>
<dbReference type="AlphaFoldDB" id="A0A6P2WQY3"/>
<dbReference type="Gene3D" id="1.10.10.10">
    <property type="entry name" value="Winged helix-like DNA-binding domain superfamily/Winged helix DNA-binding domain"/>
    <property type="match status" value="1"/>
</dbReference>
<evidence type="ECO:0000259" key="1">
    <source>
        <dbReference type="Pfam" id="PF12728"/>
    </source>
</evidence>
<evidence type="ECO:0000313" key="2">
    <source>
        <dbReference type="EMBL" id="VWC99203.1"/>
    </source>
</evidence>
<dbReference type="NCBIfam" id="TIGR01764">
    <property type="entry name" value="excise"/>
    <property type="match status" value="1"/>
</dbReference>
<dbReference type="InterPro" id="IPR036388">
    <property type="entry name" value="WH-like_DNA-bd_sf"/>
</dbReference>
<dbReference type="SUPFAM" id="SSF46955">
    <property type="entry name" value="Putative DNA-binding domain"/>
    <property type="match status" value="1"/>
</dbReference>
<proteinExistence type="predicted"/>
<dbReference type="InterPro" id="IPR009061">
    <property type="entry name" value="DNA-bd_dom_put_sf"/>
</dbReference>
<protein>
    <submittedName>
        <fullName evidence="2">Transcriptional regulator</fullName>
    </submittedName>
</protein>
<organism evidence="2 3">
    <name type="scientific">Burkholderia lata (strain ATCC 17760 / DSM 23089 / LMG 22485 / NCIMB 9086 / R18194 / 383)</name>
    <dbReference type="NCBI Taxonomy" id="482957"/>
    <lineage>
        <taxon>Bacteria</taxon>
        <taxon>Pseudomonadati</taxon>
        <taxon>Pseudomonadota</taxon>
        <taxon>Betaproteobacteria</taxon>
        <taxon>Burkholderiales</taxon>
        <taxon>Burkholderiaceae</taxon>
        <taxon>Burkholderia</taxon>
        <taxon>Burkholderia cepacia complex</taxon>
    </lineage>
</organism>
<reference evidence="2 3" key="1">
    <citation type="submission" date="2019-09" db="EMBL/GenBank/DDBJ databases">
        <authorList>
            <person name="Depoorter E."/>
        </authorList>
    </citation>
    <scope>NUCLEOTIDE SEQUENCE [LARGE SCALE GENOMIC DNA]</scope>
    <source>
        <strain evidence="2">R-18112</strain>
    </source>
</reference>
<dbReference type="EMBL" id="CABVQI010000011">
    <property type="protein sequence ID" value="VWC99203.1"/>
    <property type="molecule type" value="Genomic_DNA"/>
</dbReference>
<sequence length="69" mass="7844">MPTITVTPEITPAVLTTDQAAVYLGIAPRTLEQWRSNRHQRIPFVKIGGRVRYRLKDLDAWIASRVVEA</sequence>
<name>A0A6P2WQY3_BURL3</name>
<gene>
    <name evidence="2" type="ORF">BLA18112_03869</name>
</gene>
<feature type="domain" description="Helix-turn-helix" evidence="1">
    <location>
        <begin position="14"/>
        <end position="65"/>
    </location>
</feature>
<dbReference type="InterPro" id="IPR041657">
    <property type="entry name" value="HTH_17"/>
</dbReference>
<evidence type="ECO:0000313" key="3">
    <source>
        <dbReference type="Proteomes" id="UP000494274"/>
    </source>
</evidence>
<dbReference type="Proteomes" id="UP000494274">
    <property type="component" value="Unassembled WGS sequence"/>
</dbReference>